<dbReference type="OrthoDB" id="1703270at2759"/>
<comment type="caution">
    <text evidence="1">The sequence shown here is derived from an EMBL/GenBank/DDBJ whole genome shotgun (WGS) entry which is preliminary data.</text>
</comment>
<dbReference type="EMBL" id="PKPP01006294">
    <property type="protein sequence ID" value="PWA56994.1"/>
    <property type="molecule type" value="Genomic_DNA"/>
</dbReference>
<accession>A0A2U1M701</accession>
<sequence>MVELKLLRQKLGQDLQLFPWSCESPSVWETLAQRHMVQRHSRLEQQIRIRPADQRRPRTATILRGKLRSVKKSASLTPMLMSNSQVVVSWLSFHHALTSVVEAKNSNHIVRKIEKRQEECKLDPHVDEQFSGGRLLAVISSRPDECRRNINEYIHCNYQQRETTPRRNAAGRRPTRFF</sequence>
<dbReference type="InterPro" id="IPR001047">
    <property type="entry name" value="Ribosomal_eS8"/>
</dbReference>
<dbReference type="GO" id="GO:0006412">
    <property type="term" value="P:translation"/>
    <property type="evidence" value="ECO:0007669"/>
    <property type="project" value="InterPro"/>
</dbReference>
<dbReference type="GO" id="GO:0003735">
    <property type="term" value="F:structural constituent of ribosome"/>
    <property type="evidence" value="ECO:0007669"/>
    <property type="project" value="InterPro"/>
</dbReference>
<dbReference type="GO" id="GO:0005840">
    <property type="term" value="C:ribosome"/>
    <property type="evidence" value="ECO:0007669"/>
    <property type="project" value="InterPro"/>
</dbReference>
<dbReference type="STRING" id="35608.A0A2U1M701"/>
<evidence type="ECO:0000313" key="1">
    <source>
        <dbReference type="EMBL" id="PWA56994.1"/>
    </source>
</evidence>
<proteinExistence type="predicted"/>
<name>A0A2U1M701_ARTAN</name>
<gene>
    <name evidence="1" type="ORF">CTI12_AA411050</name>
</gene>
<evidence type="ECO:0000313" key="2">
    <source>
        <dbReference type="Proteomes" id="UP000245207"/>
    </source>
</evidence>
<organism evidence="1 2">
    <name type="scientific">Artemisia annua</name>
    <name type="common">Sweet wormwood</name>
    <dbReference type="NCBI Taxonomy" id="35608"/>
    <lineage>
        <taxon>Eukaryota</taxon>
        <taxon>Viridiplantae</taxon>
        <taxon>Streptophyta</taxon>
        <taxon>Embryophyta</taxon>
        <taxon>Tracheophyta</taxon>
        <taxon>Spermatophyta</taxon>
        <taxon>Magnoliopsida</taxon>
        <taxon>eudicotyledons</taxon>
        <taxon>Gunneridae</taxon>
        <taxon>Pentapetalae</taxon>
        <taxon>asterids</taxon>
        <taxon>campanulids</taxon>
        <taxon>Asterales</taxon>
        <taxon>Asteraceae</taxon>
        <taxon>Asteroideae</taxon>
        <taxon>Anthemideae</taxon>
        <taxon>Artemisiinae</taxon>
        <taxon>Artemisia</taxon>
    </lineage>
</organism>
<dbReference type="Proteomes" id="UP000245207">
    <property type="component" value="Unassembled WGS sequence"/>
</dbReference>
<dbReference type="InterPro" id="IPR042563">
    <property type="entry name" value="Ribosomal_protein_eS8_euk"/>
</dbReference>
<dbReference type="Gene3D" id="1.10.168.20">
    <property type="entry name" value="Ribosomal protein S8e, subdomain"/>
    <property type="match status" value="1"/>
</dbReference>
<dbReference type="AlphaFoldDB" id="A0A2U1M701"/>
<dbReference type="PANTHER" id="PTHR10394">
    <property type="entry name" value="40S RIBOSOMAL PROTEIN S8"/>
    <property type="match status" value="1"/>
</dbReference>
<protein>
    <submittedName>
        <fullName evidence="1">Uncharacterized protein</fullName>
    </submittedName>
</protein>
<reference evidence="1 2" key="1">
    <citation type="journal article" date="2018" name="Mol. Plant">
        <title>The genome of Artemisia annua provides insight into the evolution of Asteraceae family and artemisinin biosynthesis.</title>
        <authorList>
            <person name="Shen Q."/>
            <person name="Zhang L."/>
            <person name="Liao Z."/>
            <person name="Wang S."/>
            <person name="Yan T."/>
            <person name="Shi P."/>
            <person name="Liu M."/>
            <person name="Fu X."/>
            <person name="Pan Q."/>
            <person name="Wang Y."/>
            <person name="Lv Z."/>
            <person name="Lu X."/>
            <person name="Zhang F."/>
            <person name="Jiang W."/>
            <person name="Ma Y."/>
            <person name="Chen M."/>
            <person name="Hao X."/>
            <person name="Li L."/>
            <person name="Tang Y."/>
            <person name="Lv G."/>
            <person name="Zhou Y."/>
            <person name="Sun X."/>
            <person name="Brodelius P.E."/>
            <person name="Rose J.K.C."/>
            <person name="Tang K."/>
        </authorList>
    </citation>
    <scope>NUCLEOTIDE SEQUENCE [LARGE SCALE GENOMIC DNA]</scope>
    <source>
        <strain evidence="2">cv. Huhao1</strain>
        <tissue evidence="1">Leaf</tissue>
    </source>
</reference>
<keyword evidence="2" id="KW-1185">Reference proteome</keyword>